<dbReference type="AlphaFoldDB" id="A0A8A4TRZ6"/>
<dbReference type="Pfam" id="PF08668">
    <property type="entry name" value="HDOD"/>
    <property type="match status" value="1"/>
</dbReference>
<evidence type="ECO:0000313" key="3">
    <source>
        <dbReference type="EMBL" id="QTD52320.1"/>
    </source>
</evidence>
<dbReference type="InterPro" id="IPR035919">
    <property type="entry name" value="EAL_sf"/>
</dbReference>
<dbReference type="Gene3D" id="1.10.3210.10">
    <property type="entry name" value="Hypothetical protein af1432"/>
    <property type="match status" value="1"/>
</dbReference>
<dbReference type="InterPro" id="IPR014408">
    <property type="entry name" value="dGMP_Pdiesterase_EAL/HD-GYP"/>
</dbReference>
<dbReference type="PANTHER" id="PTHR33525">
    <property type="match status" value="1"/>
</dbReference>
<evidence type="ECO:0000259" key="1">
    <source>
        <dbReference type="PROSITE" id="PS50883"/>
    </source>
</evidence>
<dbReference type="RefSeq" id="WP_237382429.1">
    <property type="nucleotide sequence ID" value="NZ_CP071793.1"/>
</dbReference>
<name>A0A8A4TRZ6_SULCO</name>
<proteinExistence type="predicted"/>
<dbReference type="SUPFAM" id="SSF141868">
    <property type="entry name" value="EAL domain-like"/>
    <property type="match status" value="1"/>
</dbReference>
<dbReference type="Proteomes" id="UP000663929">
    <property type="component" value="Chromosome"/>
</dbReference>
<dbReference type="PIRSF" id="PIRSF003180">
    <property type="entry name" value="DiGMPpdiest_YuxH"/>
    <property type="match status" value="1"/>
</dbReference>
<dbReference type="InterPro" id="IPR052340">
    <property type="entry name" value="RNase_Y/CdgJ"/>
</dbReference>
<dbReference type="SMART" id="SM00052">
    <property type="entry name" value="EAL"/>
    <property type="match status" value="1"/>
</dbReference>
<dbReference type="SUPFAM" id="SSF109604">
    <property type="entry name" value="HD-domain/PDEase-like"/>
    <property type="match status" value="1"/>
</dbReference>
<dbReference type="Gene3D" id="3.20.20.450">
    <property type="entry name" value="EAL domain"/>
    <property type="match status" value="1"/>
</dbReference>
<evidence type="ECO:0000259" key="2">
    <source>
        <dbReference type="PROSITE" id="PS51833"/>
    </source>
</evidence>
<dbReference type="PROSITE" id="PS50883">
    <property type="entry name" value="EAL"/>
    <property type="match status" value="1"/>
</dbReference>
<feature type="domain" description="HDOD" evidence="2">
    <location>
        <begin position="197"/>
        <end position="385"/>
    </location>
</feature>
<dbReference type="EMBL" id="CP071793">
    <property type="protein sequence ID" value="QTD52320.1"/>
    <property type="molecule type" value="Genomic_DNA"/>
</dbReference>
<dbReference type="PANTHER" id="PTHR33525:SF4">
    <property type="entry name" value="CYCLIC DI-GMP PHOSPHODIESTERASE CDGJ"/>
    <property type="match status" value="1"/>
</dbReference>
<dbReference type="PROSITE" id="PS51833">
    <property type="entry name" value="HDOD"/>
    <property type="match status" value="1"/>
</dbReference>
<sequence length="403" mass="45842">MESFIARQPIFDRNQNVFGYELLFRSSLANYFDGSNQDKAASSVIADSTIVFGFDTLTSGKRAFINLTKDTLINYAGLLPKDHTVLEILETVEPDQEVIEAVKQLKKNGYMFALDDFIYNPIWEPLIEVADIIKIDFLASGPEERQALVQRLKPMEKRLLAEKVETQEEFQQALAMGFDLFQGFFFAKPVILTKRGMSGSKVSNLQILRAINKPGLNYREIEDIIKTDLTLSYKLMSYINSAFFGLQTEIRSIKHALVLMGEREIRKWATLLALSTMTEDKPAELLKNGATRARMCELLAKKCGQGDKSADYFLMGLFSIIDAIMDKNLAEILKDIPIARDIKNALMRVARNPFRMVLEIVLAYEKGEFAGIQRYAARVNLRETEIPKAYMEAVEWAQQLHSM</sequence>
<dbReference type="Pfam" id="PF00563">
    <property type="entry name" value="EAL"/>
    <property type="match status" value="1"/>
</dbReference>
<feature type="domain" description="EAL" evidence="1">
    <location>
        <begin position="1"/>
        <end position="203"/>
    </location>
</feature>
<gene>
    <name evidence="3" type="ORF">J3U87_07580</name>
</gene>
<accession>A0A8A4TRZ6</accession>
<dbReference type="KEGG" id="scor:J3U87_07580"/>
<keyword evidence="4" id="KW-1185">Reference proteome</keyword>
<organism evidence="3 4">
    <name type="scientific">Sulfidibacter corallicola</name>
    <dbReference type="NCBI Taxonomy" id="2818388"/>
    <lineage>
        <taxon>Bacteria</taxon>
        <taxon>Pseudomonadati</taxon>
        <taxon>Acidobacteriota</taxon>
        <taxon>Holophagae</taxon>
        <taxon>Acanthopleuribacterales</taxon>
        <taxon>Acanthopleuribacteraceae</taxon>
        <taxon>Sulfidibacter</taxon>
    </lineage>
</organism>
<evidence type="ECO:0000313" key="4">
    <source>
        <dbReference type="Proteomes" id="UP000663929"/>
    </source>
</evidence>
<reference evidence="3" key="1">
    <citation type="submission" date="2021-03" db="EMBL/GenBank/DDBJ databases">
        <title>Acanthopleuribacteraceae sp. M133.</title>
        <authorList>
            <person name="Wang G."/>
        </authorList>
    </citation>
    <scope>NUCLEOTIDE SEQUENCE</scope>
    <source>
        <strain evidence="3">M133</strain>
    </source>
</reference>
<dbReference type="InterPro" id="IPR013976">
    <property type="entry name" value="HDOD"/>
</dbReference>
<dbReference type="InterPro" id="IPR001633">
    <property type="entry name" value="EAL_dom"/>
</dbReference>
<protein>
    <submittedName>
        <fullName evidence="3">HDOD domain-containing protein</fullName>
    </submittedName>
</protein>